<feature type="region of interest" description="Disordered" evidence="2">
    <location>
        <begin position="449"/>
        <end position="487"/>
    </location>
</feature>
<gene>
    <name evidence="3" type="ORF">PCOS0759_LOCUS3402</name>
</gene>
<proteinExistence type="predicted"/>
<protein>
    <submittedName>
        <fullName evidence="3">Uncharacterized protein</fullName>
    </submittedName>
</protein>
<evidence type="ECO:0000256" key="1">
    <source>
        <dbReference type="SAM" id="Coils"/>
    </source>
</evidence>
<evidence type="ECO:0000256" key="2">
    <source>
        <dbReference type="SAM" id="MobiDB-lite"/>
    </source>
</evidence>
<reference evidence="3" key="1">
    <citation type="submission" date="2021-01" db="EMBL/GenBank/DDBJ databases">
        <authorList>
            <person name="Corre E."/>
            <person name="Pelletier E."/>
            <person name="Niang G."/>
            <person name="Scheremetjew M."/>
            <person name="Finn R."/>
            <person name="Kale V."/>
            <person name="Holt S."/>
            <person name="Cochrane G."/>
            <person name="Meng A."/>
            <person name="Brown T."/>
            <person name="Cohen L."/>
        </authorList>
    </citation>
    <scope>NUCLEOTIDE SEQUENCE</scope>
    <source>
        <strain evidence="3">WS</strain>
    </source>
</reference>
<organism evidence="3">
    <name type="scientific">Percolomonas cosmopolitus</name>
    <dbReference type="NCBI Taxonomy" id="63605"/>
    <lineage>
        <taxon>Eukaryota</taxon>
        <taxon>Discoba</taxon>
        <taxon>Heterolobosea</taxon>
        <taxon>Tetramitia</taxon>
        <taxon>Eutetramitia</taxon>
        <taxon>Percolomonadidae</taxon>
        <taxon>Percolomonas</taxon>
    </lineage>
</organism>
<keyword evidence="1" id="KW-0175">Coiled coil</keyword>
<feature type="compositionally biased region" description="Polar residues" evidence="2">
    <location>
        <begin position="78"/>
        <end position="102"/>
    </location>
</feature>
<dbReference type="AlphaFoldDB" id="A0A7S1KQN3"/>
<evidence type="ECO:0000313" key="3">
    <source>
        <dbReference type="EMBL" id="CAD9080162.1"/>
    </source>
</evidence>
<feature type="region of interest" description="Disordered" evidence="2">
    <location>
        <begin position="314"/>
        <end position="355"/>
    </location>
</feature>
<dbReference type="EMBL" id="HBGD01004128">
    <property type="protein sequence ID" value="CAD9080162.1"/>
    <property type="molecule type" value="Transcribed_RNA"/>
</dbReference>
<feature type="coiled-coil region" evidence="1">
    <location>
        <begin position="254"/>
        <end position="281"/>
    </location>
</feature>
<name>A0A7S1KQN3_9EUKA</name>
<accession>A0A7S1KQN3</accession>
<feature type="region of interest" description="Disordered" evidence="2">
    <location>
        <begin position="78"/>
        <end position="108"/>
    </location>
</feature>
<feature type="compositionally biased region" description="Low complexity" evidence="2">
    <location>
        <begin position="321"/>
        <end position="345"/>
    </location>
</feature>
<sequence>MTLLSPSLSTPFGSLYTSRKLPLLIQHTNFLNNAASHRSGGNGGSIASLSSAQQQSSQSLVAAVHLFSCPIFETNVMSSSSGNDHQKAFTQNGASSESNDVSSTKKKPNTNIFASRKYLLPFHLQPEATRFEKTWKVSKFVNGKSYLEVEVPAEWQTKGCLLQFWCGLYKRNISIETNQRAELITENVSERFLLVGGDGRMDEFLVNGRGLIVQHHGDGASSGAGAGIGGNGATLQFTMLQNLMQQQQLMMSQLQSISSQLNSLEQRFEESEVRRDRKMDLVTHQVETHVEQALCRMNLNMQNIMTVSADGIKSRVHSQNGSPRSTTTTTTGLSSSPTGSGSLLPAKLHPSDDLTGADHLEEWMHVTPPPPTVERLSEMRPLLESHASSTSKTEIRIIESEFDRMQRFNHPLLMDCFDNLLRDEYINGSSSANSLLQYLLKNQQLIIESGDEDDSSSTHDPNDLSSTQPAKREFKTQNPAPNPPPQVRLRILTSSKQPVESRDGFVHLQPRGKYRLQVENGLSQSIYYSLLYWDHKHVIHPVGSRISELKANKLKKFNLNVFQSGIAERYKLLFSIDKPPCDSEKWFSETLSIWVEPERG</sequence>